<comment type="subcellular location">
    <subcellularLocation>
        <location evidence="1">Cell membrane</location>
        <topology evidence="1">Multi-pass membrane protein</topology>
    </subcellularLocation>
</comment>
<feature type="transmembrane region" description="Helical" evidence="6">
    <location>
        <begin position="117"/>
        <end position="139"/>
    </location>
</feature>
<dbReference type="SUPFAM" id="SSF103473">
    <property type="entry name" value="MFS general substrate transporter"/>
    <property type="match status" value="1"/>
</dbReference>
<keyword evidence="5 6" id="KW-0472">Membrane</keyword>
<evidence type="ECO:0000256" key="6">
    <source>
        <dbReference type="SAM" id="Phobius"/>
    </source>
</evidence>
<evidence type="ECO:0000256" key="4">
    <source>
        <dbReference type="ARBA" id="ARBA00022989"/>
    </source>
</evidence>
<keyword evidence="9" id="KW-1185">Reference proteome</keyword>
<dbReference type="InterPro" id="IPR052528">
    <property type="entry name" value="Sugar_transport-like"/>
</dbReference>
<dbReference type="GO" id="GO:0022857">
    <property type="term" value="F:transmembrane transporter activity"/>
    <property type="evidence" value="ECO:0007669"/>
    <property type="project" value="InterPro"/>
</dbReference>
<keyword evidence="4 6" id="KW-1133">Transmembrane helix</keyword>
<feature type="transmembrane region" description="Helical" evidence="6">
    <location>
        <begin position="396"/>
        <end position="419"/>
    </location>
</feature>
<dbReference type="GO" id="GO:0005886">
    <property type="term" value="C:plasma membrane"/>
    <property type="evidence" value="ECO:0007669"/>
    <property type="project" value="UniProtKB-SubCell"/>
</dbReference>
<feature type="transmembrane region" description="Helical" evidence="6">
    <location>
        <begin position="184"/>
        <end position="203"/>
    </location>
</feature>
<dbReference type="Pfam" id="PF07690">
    <property type="entry name" value="MFS_1"/>
    <property type="match status" value="1"/>
</dbReference>
<dbReference type="Proteomes" id="UP000249522">
    <property type="component" value="Unassembled WGS sequence"/>
</dbReference>
<feature type="transmembrane region" description="Helical" evidence="6">
    <location>
        <begin position="234"/>
        <end position="260"/>
    </location>
</feature>
<dbReference type="PROSITE" id="PS50850">
    <property type="entry name" value="MFS"/>
    <property type="match status" value="1"/>
</dbReference>
<comment type="caution">
    <text evidence="8">The sequence shown here is derived from an EMBL/GenBank/DDBJ whole genome shotgun (WGS) entry which is preliminary data.</text>
</comment>
<evidence type="ECO:0000313" key="8">
    <source>
        <dbReference type="EMBL" id="PZD94598.1"/>
    </source>
</evidence>
<dbReference type="PANTHER" id="PTHR23526:SF2">
    <property type="entry name" value="MAJOR FACILITATOR SUPERFAMILY (MFS) PROFILE DOMAIN-CONTAINING PROTEIN"/>
    <property type="match status" value="1"/>
</dbReference>
<keyword evidence="3 6" id="KW-0812">Transmembrane</keyword>
<evidence type="ECO:0000256" key="5">
    <source>
        <dbReference type="ARBA" id="ARBA00023136"/>
    </source>
</evidence>
<feature type="transmembrane region" description="Helical" evidence="6">
    <location>
        <begin position="30"/>
        <end position="52"/>
    </location>
</feature>
<dbReference type="InterPro" id="IPR011701">
    <property type="entry name" value="MFS"/>
</dbReference>
<dbReference type="RefSeq" id="WP_111147820.1">
    <property type="nucleotide sequence ID" value="NZ_QKRB01000051.1"/>
</dbReference>
<feature type="transmembrane region" description="Helical" evidence="6">
    <location>
        <begin position="300"/>
        <end position="318"/>
    </location>
</feature>
<evidence type="ECO:0000256" key="2">
    <source>
        <dbReference type="ARBA" id="ARBA00022448"/>
    </source>
</evidence>
<feature type="transmembrane region" description="Helical" evidence="6">
    <location>
        <begin position="58"/>
        <end position="79"/>
    </location>
</feature>
<evidence type="ECO:0000256" key="3">
    <source>
        <dbReference type="ARBA" id="ARBA00022692"/>
    </source>
</evidence>
<dbReference type="PANTHER" id="PTHR23526">
    <property type="entry name" value="INTEGRAL MEMBRANE TRANSPORT PROTEIN-RELATED"/>
    <property type="match status" value="1"/>
</dbReference>
<reference evidence="8 9" key="1">
    <citation type="submission" date="2018-06" db="EMBL/GenBank/DDBJ databases">
        <title>Paenibacillus imtechensis sp. nov.</title>
        <authorList>
            <person name="Pinnaka A.K."/>
            <person name="Singh H."/>
            <person name="Kaur M."/>
        </authorList>
    </citation>
    <scope>NUCLEOTIDE SEQUENCE [LARGE SCALE GENOMIC DNA]</scope>
    <source>
        <strain evidence="8 9">SMB1</strain>
    </source>
</reference>
<name>A0A2W1L3I9_9BACL</name>
<gene>
    <name evidence="8" type="ORF">DNH61_16675</name>
</gene>
<dbReference type="InterPro" id="IPR036259">
    <property type="entry name" value="MFS_trans_sf"/>
</dbReference>
<feature type="transmembrane region" description="Helical" evidence="6">
    <location>
        <begin position="361"/>
        <end position="384"/>
    </location>
</feature>
<evidence type="ECO:0000313" key="9">
    <source>
        <dbReference type="Proteomes" id="UP000249522"/>
    </source>
</evidence>
<feature type="domain" description="Major facilitator superfamily (MFS) profile" evidence="7">
    <location>
        <begin position="234"/>
        <end position="426"/>
    </location>
</feature>
<organism evidence="8 9">
    <name type="scientific">Paenibacillus sambharensis</name>
    <dbReference type="NCBI Taxonomy" id="1803190"/>
    <lineage>
        <taxon>Bacteria</taxon>
        <taxon>Bacillati</taxon>
        <taxon>Bacillota</taxon>
        <taxon>Bacilli</taxon>
        <taxon>Bacillales</taxon>
        <taxon>Paenibacillaceae</taxon>
        <taxon>Paenibacillus</taxon>
    </lineage>
</organism>
<dbReference type="OrthoDB" id="9772882at2"/>
<dbReference type="Gene3D" id="1.20.1250.20">
    <property type="entry name" value="MFS general substrate transporter like domains"/>
    <property type="match status" value="2"/>
</dbReference>
<feature type="transmembrane region" description="Helical" evidence="6">
    <location>
        <begin position="88"/>
        <end position="111"/>
    </location>
</feature>
<sequence length="426" mass="47243">MPKRQYFKPFILRKNSSAQRKSMQIAVIEGIPATIIANILGGPILTAYLLFLHANSQQVGFVLAIPPLANMIQIAAAFFMQKMENRKLWILVTSIIHRSLWTMTGLIPFFVADHMQVAVFIGMFLVSFISTSISGVIWSSLISDLVPAQVRGRYFGIRNTIHWAFASVTLLIGGQILERAASEQTAFIILFSIAGLSTVWNAFELARYPNPPFEKSQAATGAERLLKPLKDRSFMLATLFIAGFILLQNTAVPLFSFVMLDVLEISYTQLTVVTVVQMIVMMISYYYWGTLNSRIPTITLLLWSLPIIALSCVIWIGMEIIPVIVVLVLVHILLGVGQGGYNLLAFNFMIGETPKADRPMYIAMFSAFTGLTGFIGPMIGGALYEWSEGGSMWIQSYGISFFTGAAMLIVAVGIGPFILGRNKRRR</sequence>
<keyword evidence="2" id="KW-0813">Transport</keyword>
<feature type="transmembrane region" description="Helical" evidence="6">
    <location>
        <begin position="324"/>
        <end position="349"/>
    </location>
</feature>
<accession>A0A2W1L3I9</accession>
<dbReference type="AlphaFoldDB" id="A0A2W1L3I9"/>
<feature type="transmembrane region" description="Helical" evidence="6">
    <location>
        <begin position="266"/>
        <end position="288"/>
    </location>
</feature>
<protein>
    <submittedName>
        <fullName evidence="8">MFS transporter</fullName>
    </submittedName>
</protein>
<dbReference type="InterPro" id="IPR020846">
    <property type="entry name" value="MFS_dom"/>
</dbReference>
<proteinExistence type="predicted"/>
<feature type="transmembrane region" description="Helical" evidence="6">
    <location>
        <begin position="160"/>
        <end position="178"/>
    </location>
</feature>
<evidence type="ECO:0000256" key="1">
    <source>
        <dbReference type="ARBA" id="ARBA00004651"/>
    </source>
</evidence>
<evidence type="ECO:0000259" key="7">
    <source>
        <dbReference type="PROSITE" id="PS50850"/>
    </source>
</evidence>
<dbReference type="EMBL" id="QKRB01000051">
    <property type="protein sequence ID" value="PZD94598.1"/>
    <property type="molecule type" value="Genomic_DNA"/>
</dbReference>